<dbReference type="GO" id="GO:0016020">
    <property type="term" value="C:membrane"/>
    <property type="evidence" value="ECO:0007669"/>
    <property type="project" value="UniProtKB-SubCell"/>
</dbReference>
<dbReference type="Proteomes" id="UP000053593">
    <property type="component" value="Unassembled WGS sequence"/>
</dbReference>
<keyword evidence="7" id="KW-0732">Signal</keyword>
<evidence type="ECO:0000256" key="6">
    <source>
        <dbReference type="SAM" id="Phobius"/>
    </source>
</evidence>
<keyword evidence="4 6" id="KW-0472">Membrane</keyword>
<dbReference type="Pfam" id="PF20684">
    <property type="entry name" value="Fung_rhodopsin"/>
    <property type="match status" value="1"/>
</dbReference>
<sequence>MLLTILVIAGVFLDDQAGPPADSRARQIQIAQFWMTMICYSLGAWFARISLMLSTVRLIPTSFVLRRISESAFISLLLLCIGILTAKLSFCASDLSWYRKPNPFCPILGNAKLGVAELTTALVADVIIVAIPLRLLYRISLQREKRRMLLLMFSANIITGIVSVLRVVFLIGSSPGLLTIAVKAEIGTALMVADMAIITPYIYRLVKPEGDFDSKPDTYYRSVQPDGGIIMRRVADLVPDTHLDNTTQDSTAAISCASLPDPETAANISSMATESTGSEELGVRHQKPFTSSLSDITYAKSM</sequence>
<name>A0A0D0BC51_9AGAR</name>
<keyword evidence="3 6" id="KW-1133">Transmembrane helix</keyword>
<dbReference type="PANTHER" id="PTHR33048:SF146">
    <property type="entry name" value="INTEGRAL MEMBRANE PROTEIN"/>
    <property type="match status" value="1"/>
</dbReference>
<feature type="transmembrane region" description="Helical" evidence="6">
    <location>
        <begin position="149"/>
        <end position="171"/>
    </location>
</feature>
<evidence type="ECO:0000313" key="9">
    <source>
        <dbReference type="EMBL" id="KIK61305.1"/>
    </source>
</evidence>
<comment type="subcellular location">
    <subcellularLocation>
        <location evidence="1">Membrane</location>
        <topology evidence="1">Multi-pass membrane protein</topology>
    </subcellularLocation>
</comment>
<feature type="transmembrane region" description="Helical" evidence="6">
    <location>
        <begin position="33"/>
        <end position="51"/>
    </location>
</feature>
<accession>A0A0D0BC51</accession>
<comment type="similarity">
    <text evidence="5">Belongs to the SAT4 family.</text>
</comment>
<evidence type="ECO:0000256" key="1">
    <source>
        <dbReference type="ARBA" id="ARBA00004141"/>
    </source>
</evidence>
<protein>
    <recommendedName>
        <fullName evidence="8">Rhodopsin domain-containing protein</fullName>
    </recommendedName>
</protein>
<dbReference type="InterPro" id="IPR049326">
    <property type="entry name" value="Rhodopsin_dom_fungi"/>
</dbReference>
<organism evidence="9 10">
    <name type="scientific">Collybiopsis luxurians FD-317 M1</name>
    <dbReference type="NCBI Taxonomy" id="944289"/>
    <lineage>
        <taxon>Eukaryota</taxon>
        <taxon>Fungi</taxon>
        <taxon>Dikarya</taxon>
        <taxon>Basidiomycota</taxon>
        <taxon>Agaricomycotina</taxon>
        <taxon>Agaricomycetes</taxon>
        <taxon>Agaricomycetidae</taxon>
        <taxon>Agaricales</taxon>
        <taxon>Marasmiineae</taxon>
        <taxon>Omphalotaceae</taxon>
        <taxon>Collybiopsis</taxon>
        <taxon>Collybiopsis luxurians</taxon>
    </lineage>
</organism>
<evidence type="ECO:0000256" key="4">
    <source>
        <dbReference type="ARBA" id="ARBA00023136"/>
    </source>
</evidence>
<evidence type="ECO:0000313" key="10">
    <source>
        <dbReference type="Proteomes" id="UP000053593"/>
    </source>
</evidence>
<dbReference type="EMBL" id="KN834771">
    <property type="protein sequence ID" value="KIK61305.1"/>
    <property type="molecule type" value="Genomic_DNA"/>
</dbReference>
<evidence type="ECO:0000256" key="7">
    <source>
        <dbReference type="SAM" id="SignalP"/>
    </source>
</evidence>
<keyword evidence="2 6" id="KW-0812">Transmembrane</keyword>
<feature type="transmembrane region" description="Helical" evidence="6">
    <location>
        <begin position="118"/>
        <end position="137"/>
    </location>
</feature>
<feature type="signal peptide" evidence="7">
    <location>
        <begin position="1"/>
        <end position="17"/>
    </location>
</feature>
<feature type="domain" description="Rhodopsin" evidence="8">
    <location>
        <begin position="27"/>
        <end position="172"/>
    </location>
</feature>
<reference evidence="9 10" key="1">
    <citation type="submission" date="2014-04" db="EMBL/GenBank/DDBJ databases">
        <title>Evolutionary Origins and Diversification of the Mycorrhizal Mutualists.</title>
        <authorList>
            <consortium name="DOE Joint Genome Institute"/>
            <consortium name="Mycorrhizal Genomics Consortium"/>
            <person name="Kohler A."/>
            <person name="Kuo A."/>
            <person name="Nagy L.G."/>
            <person name="Floudas D."/>
            <person name="Copeland A."/>
            <person name="Barry K.W."/>
            <person name="Cichocki N."/>
            <person name="Veneault-Fourrey C."/>
            <person name="LaButti K."/>
            <person name="Lindquist E.A."/>
            <person name="Lipzen A."/>
            <person name="Lundell T."/>
            <person name="Morin E."/>
            <person name="Murat C."/>
            <person name="Riley R."/>
            <person name="Ohm R."/>
            <person name="Sun H."/>
            <person name="Tunlid A."/>
            <person name="Henrissat B."/>
            <person name="Grigoriev I.V."/>
            <person name="Hibbett D.S."/>
            <person name="Martin F."/>
        </authorList>
    </citation>
    <scope>NUCLEOTIDE SEQUENCE [LARGE SCALE GENOMIC DNA]</scope>
    <source>
        <strain evidence="9 10">FD-317 M1</strain>
    </source>
</reference>
<keyword evidence="10" id="KW-1185">Reference proteome</keyword>
<feature type="chain" id="PRO_5002207668" description="Rhodopsin domain-containing protein" evidence="7">
    <location>
        <begin position="18"/>
        <end position="302"/>
    </location>
</feature>
<feature type="transmembrane region" description="Helical" evidence="6">
    <location>
        <begin position="177"/>
        <end position="198"/>
    </location>
</feature>
<dbReference type="OrthoDB" id="3229610at2759"/>
<evidence type="ECO:0000259" key="8">
    <source>
        <dbReference type="Pfam" id="PF20684"/>
    </source>
</evidence>
<gene>
    <name evidence="9" type="ORF">GYMLUDRAFT_42886</name>
</gene>
<evidence type="ECO:0000256" key="3">
    <source>
        <dbReference type="ARBA" id="ARBA00022989"/>
    </source>
</evidence>
<evidence type="ECO:0000256" key="5">
    <source>
        <dbReference type="ARBA" id="ARBA00038359"/>
    </source>
</evidence>
<dbReference type="PANTHER" id="PTHR33048">
    <property type="entry name" value="PTH11-LIKE INTEGRAL MEMBRANE PROTEIN (AFU_ORTHOLOGUE AFUA_5G11245)"/>
    <property type="match status" value="1"/>
</dbReference>
<feature type="transmembrane region" description="Helical" evidence="6">
    <location>
        <begin position="72"/>
        <end position="98"/>
    </location>
</feature>
<dbReference type="HOGENOM" id="CLU_095391_0_0_1"/>
<dbReference type="InterPro" id="IPR052337">
    <property type="entry name" value="SAT4-like"/>
</dbReference>
<proteinExistence type="inferred from homology"/>
<dbReference type="AlphaFoldDB" id="A0A0D0BC51"/>
<evidence type="ECO:0000256" key="2">
    <source>
        <dbReference type="ARBA" id="ARBA00022692"/>
    </source>
</evidence>